<protein>
    <submittedName>
        <fullName evidence="1">Uncharacterized protein</fullName>
    </submittedName>
</protein>
<dbReference type="Pfam" id="PF17400">
    <property type="entry name" value="DUF5406"/>
    <property type="match status" value="1"/>
</dbReference>
<gene>
    <name evidence="1" type="ORF">PSAKL28_19600</name>
</gene>
<dbReference type="KEGG" id="palk:PSAKL28_19600"/>
<dbReference type="RefSeq" id="WP_051939243.1">
    <property type="nucleotide sequence ID" value="NZ_CP009048.1"/>
</dbReference>
<organism evidence="1 2">
    <name type="scientific">Pseudomonas alkylphenolica</name>
    <dbReference type="NCBI Taxonomy" id="237609"/>
    <lineage>
        <taxon>Bacteria</taxon>
        <taxon>Pseudomonadati</taxon>
        <taxon>Pseudomonadota</taxon>
        <taxon>Gammaproteobacteria</taxon>
        <taxon>Pseudomonadales</taxon>
        <taxon>Pseudomonadaceae</taxon>
        <taxon>Pseudomonas</taxon>
    </lineage>
</organism>
<dbReference type="HOGENOM" id="CLU_145485_0_0_6"/>
<dbReference type="Proteomes" id="UP000028931">
    <property type="component" value="Chromosome"/>
</dbReference>
<dbReference type="EMBL" id="CP009048">
    <property type="protein sequence ID" value="AIL61182.1"/>
    <property type="molecule type" value="Genomic_DNA"/>
</dbReference>
<accession>A0A077F6Q0</accession>
<dbReference type="AlphaFoldDB" id="A0A077F6Q0"/>
<proteinExistence type="predicted"/>
<dbReference type="InterPro" id="IPR035387">
    <property type="entry name" value="DUF5406"/>
</dbReference>
<evidence type="ECO:0000313" key="2">
    <source>
        <dbReference type="Proteomes" id="UP000028931"/>
    </source>
</evidence>
<reference evidence="1 2" key="1">
    <citation type="submission" date="2014-07" db="EMBL/GenBank/DDBJ databases">
        <authorList>
            <person name="Lee K."/>
            <person name="Lim J.Y."/>
            <person name="Hwang I."/>
        </authorList>
    </citation>
    <scope>NUCLEOTIDE SEQUENCE [LARGE SCALE GENOMIC DNA]</scope>
    <source>
        <strain evidence="1 2">KL28</strain>
    </source>
</reference>
<name>A0A077F6Q0_9PSED</name>
<evidence type="ECO:0000313" key="1">
    <source>
        <dbReference type="EMBL" id="AIL61182.1"/>
    </source>
</evidence>
<dbReference type="OrthoDB" id="6638355at2"/>
<sequence>MTEIMDYDPNLICSGNMATQIVRLTFGVWQYRAQVEVSIGGNCTGLEVISAAVGAAYEKLEQRGIYNSDETYAVILMAHPDDPSQTLECGDDDPDCATGDDWLGHMLIAAEIISISPKP</sequence>